<evidence type="ECO:0000313" key="2">
    <source>
        <dbReference type="EMBL" id="MBD8497687.1"/>
    </source>
</evidence>
<sequence>MGFSSNSETAGATTTTSNTRTFSTGPLENAANNRSATVIAKVLNNGTGQVKAEVSVFKLNGKKKLITRDSVTLSPGTSDFLSVNLNRNVLQFEVEIKITGRSALLGVFGKTAGGNLNPTHRVLNSEFTRVIRKNKPSRTR</sequence>
<name>A0ABR9AU80_9BACL</name>
<comment type="caution">
    <text evidence="2">The sequence shown here is derived from an EMBL/GenBank/DDBJ whole genome shotgun (WGS) entry which is preliminary data.</text>
</comment>
<dbReference type="RefSeq" id="WP_192024081.1">
    <property type="nucleotide sequence ID" value="NZ_JACYTN010000002.1"/>
</dbReference>
<proteinExistence type="predicted"/>
<dbReference type="EMBL" id="JACYTN010000002">
    <property type="protein sequence ID" value="MBD8497687.1"/>
    <property type="molecule type" value="Genomic_DNA"/>
</dbReference>
<accession>A0ABR9AU80</accession>
<dbReference type="Proteomes" id="UP000634529">
    <property type="component" value="Unassembled WGS sequence"/>
</dbReference>
<feature type="region of interest" description="Disordered" evidence="1">
    <location>
        <begin position="1"/>
        <end position="29"/>
    </location>
</feature>
<protein>
    <recommendedName>
        <fullName evidence="4">CARDB domain-containing protein</fullName>
    </recommendedName>
</protein>
<evidence type="ECO:0000256" key="1">
    <source>
        <dbReference type="SAM" id="MobiDB-lite"/>
    </source>
</evidence>
<organism evidence="2 3">
    <name type="scientific">Paenibacillus arenosi</name>
    <dbReference type="NCBI Taxonomy" id="2774142"/>
    <lineage>
        <taxon>Bacteria</taxon>
        <taxon>Bacillati</taxon>
        <taxon>Bacillota</taxon>
        <taxon>Bacilli</taxon>
        <taxon>Bacillales</taxon>
        <taxon>Paenibacillaceae</taxon>
        <taxon>Paenibacillus</taxon>
    </lineage>
</organism>
<evidence type="ECO:0000313" key="3">
    <source>
        <dbReference type="Proteomes" id="UP000634529"/>
    </source>
</evidence>
<feature type="compositionally biased region" description="Low complexity" evidence="1">
    <location>
        <begin position="1"/>
        <end position="25"/>
    </location>
</feature>
<gene>
    <name evidence="2" type="ORF">IFO66_05140</name>
</gene>
<reference evidence="2 3" key="1">
    <citation type="submission" date="2020-09" db="EMBL/GenBank/DDBJ databases">
        <title>Paenibacillus sp. CAU 1523 isolated from sand of Haeundae Beach.</title>
        <authorList>
            <person name="Kim W."/>
        </authorList>
    </citation>
    <scope>NUCLEOTIDE SEQUENCE [LARGE SCALE GENOMIC DNA]</scope>
    <source>
        <strain evidence="2 3">CAU 1523</strain>
    </source>
</reference>
<evidence type="ECO:0008006" key="4">
    <source>
        <dbReference type="Google" id="ProtNLM"/>
    </source>
</evidence>
<keyword evidence="3" id="KW-1185">Reference proteome</keyword>